<dbReference type="PANTHER" id="PTHR16138:SF7">
    <property type="entry name" value="PALMITOYL-PROTEIN THIOESTERASE ABHD10, MITOCHONDRIAL"/>
    <property type="match status" value="1"/>
</dbReference>
<dbReference type="GO" id="GO:0008474">
    <property type="term" value="F:palmitoyl-(protein) hydrolase activity"/>
    <property type="evidence" value="ECO:0007669"/>
    <property type="project" value="TreeGrafter"/>
</dbReference>
<dbReference type="PANTHER" id="PTHR16138">
    <property type="entry name" value="MYCOPHENOLIC ACID ACYL-GLUCURONIDE ESTERASE, MITOCHONDRIAL"/>
    <property type="match status" value="1"/>
</dbReference>
<protein>
    <recommendedName>
        <fullName evidence="4">Esterase</fullName>
    </recommendedName>
</protein>
<keyword evidence="1" id="KW-0378">Hydrolase</keyword>
<dbReference type="GO" id="GO:0004553">
    <property type="term" value="F:hydrolase activity, hydrolyzing O-glycosyl compounds"/>
    <property type="evidence" value="ECO:0007669"/>
    <property type="project" value="TreeGrafter"/>
</dbReference>
<organism evidence="2 3">
    <name type="scientific">Acaryochloris thomasi RCC1774</name>
    <dbReference type="NCBI Taxonomy" id="1764569"/>
    <lineage>
        <taxon>Bacteria</taxon>
        <taxon>Bacillati</taxon>
        <taxon>Cyanobacteriota</taxon>
        <taxon>Cyanophyceae</taxon>
        <taxon>Acaryochloridales</taxon>
        <taxon>Acaryochloridaceae</taxon>
        <taxon>Acaryochloris</taxon>
        <taxon>Acaryochloris thomasi</taxon>
    </lineage>
</organism>
<gene>
    <name evidence="2" type="ORF">C1752_00482</name>
</gene>
<comment type="caution">
    <text evidence="2">The sequence shown here is derived from an EMBL/GenBank/DDBJ whole genome shotgun (WGS) entry which is preliminary data.</text>
</comment>
<dbReference type="InterPro" id="IPR008886">
    <property type="entry name" value="UPF0227/Esterase_YqiA"/>
</dbReference>
<dbReference type="OrthoDB" id="9814831at2"/>
<proteinExistence type="predicted"/>
<dbReference type="RefSeq" id="WP_110984448.1">
    <property type="nucleotide sequence ID" value="NZ_CAWNWM010000001.1"/>
</dbReference>
<reference evidence="2 3" key="1">
    <citation type="journal article" date="2018" name="Sci. Rep.">
        <title>A novel species of the marine cyanobacterium Acaryochloris with a unique pigment content and lifestyle.</title>
        <authorList>
            <person name="Partensky F."/>
            <person name="Six C."/>
            <person name="Ratin M."/>
            <person name="Garczarek L."/>
            <person name="Vaulot D."/>
            <person name="Probert I."/>
            <person name="Calteau A."/>
            <person name="Gourvil P."/>
            <person name="Marie D."/>
            <person name="Grebert T."/>
            <person name="Bouchier C."/>
            <person name="Le Panse S."/>
            <person name="Gachenot M."/>
            <person name="Rodriguez F."/>
            <person name="Garrido J.L."/>
        </authorList>
    </citation>
    <scope>NUCLEOTIDE SEQUENCE [LARGE SCALE GENOMIC DNA]</scope>
    <source>
        <strain evidence="2 3">RCC1774</strain>
    </source>
</reference>
<dbReference type="SUPFAM" id="SSF53474">
    <property type="entry name" value="alpha/beta-Hydrolases"/>
    <property type="match status" value="1"/>
</dbReference>
<dbReference type="Pfam" id="PF05728">
    <property type="entry name" value="UPF0227"/>
    <property type="match status" value="1"/>
</dbReference>
<evidence type="ECO:0000256" key="1">
    <source>
        <dbReference type="ARBA" id="ARBA00022801"/>
    </source>
</evidence>
<dbReference type="AlphaFoldDB" id="A0A2W1JPP1"/>
<dbReference type="EMBL" id="PQWO01000001">
    <property type="protein sequence ID" value="PZD75283.1"/>
    <property type="molecule type" value="Genomic_DNA"/>
</dbReference>
<dbReference type="InterPro" id="IPR029058">
    <property type="entry name" value="AB_hydrolase_fold"/>
</dbReference>
<evidence type="ECO:0000313" key="2">
    <source>
        <dbReference type="EMBL" id="PZD75283.1"/>
    </source>
</evidence>
<evidence type="ECO:0008006" key="4">
    <source>
        <dbReference type="Google" id="ProtNLM"/>
    </source>
</evidence>
<accession>A0A2W1JPP1</accession>
<dbReference type="Gene3D" id="3.40.50.1820">
    <property type="entry name" value="alpha/beta hydrolase"/>
    <property type="match status" value="1"/>
</dbReference>
<keyword evidence="3" id="KW-1185">Reference proteome</keyword>
<dbReference type="Proteomes" id="UP000248857">
    <property type="component" value="Unassembled WGS sequence"/>
</dbReference>
<sequence>MNYLYLHGFASGPQSQKAQYLCDRIQSLGFSLQIPDLNQDDFLHLTLSRQIQQVHQILDTATPWTIIGSSFGGLTAAWVAQRQPAVQQLILLAPAFGFLNHWLPILGEAQRQQWQEQGTLAVYHHSAQQALPLSYRFFEDLSTYRDDELQRPVPTLILHGTQDTTIPITASEKYAVQRSGTRLIPLETDHAMTDALEQIWTEMKPLIKDDNHLSGNG</sequence>
<name>A0A2W1JPP1_9CYAN</name>
<dbReference type="InterPro" id="IPR052382">
    <property type="entry name" value="ABHD10_acyl-thioesterase"/>
</dbReference>
<evidence type="ECO:0000313" key="3">
    <source>
        <dbReference type="Proteomes" id="UP000248857"/>
    </source>
</evidence>